<dbReference type="InterPro" id="IPR002219">
    <property type="entry name" value="PKC_DAG/PE"/>
</dbReference>
<dbReference type="PANTHER" id="PTHR44329">
    <property type="entry name" value="SERINE/THREONINE-PROTEIN KINASE TNNI3K-RELATED"/>
    <property type="match status" value="1"/>
</dbReference>
<dbReference type="KEGG" id="goe:100906019"/>
<dbReference type="InterPro" id="IPR013761">
    <property type="entry name" value="SAM/pointed_sf"/>
</dbReference>
<dbReference type="CDD" id="cd20812">
    <property type="entry name" value="C1_KSR"/>
    <property type="match status" value="1"/>
</dbReference>
<dbReference type="PROSITE" id="PS00108">
    <property type="entry name" value="PROTEIN_KINASE_ST"/>
    <property type="match status" value="1"/>
</dbReference>
<evidence type="ECO:0000256" key="10">
    <source>
        <dbReference type="PROSITE-ProRule" id="PRU10141"/>
    </source>
</evidence>
<dbReference type="GO" id="GO:0006950">
    <property type="term" value="P:response to stress"/>
    <property type="evidence" value="ECO:0007669"/>
    <property type="project" value="UniProtKB-ARBA"/>
</dbReference>
<dbReference type="Gene3D" id="1.10.510.10">
    <property type="entry name" value="Transferase(Phosphotransferase) domain 1"/>
    <property type="match status" value="1"/>
</dbReference>
<proteinExistence type="predicted"/>
<evidence type="ECO:0000313" key="15">
    <source>
        <dbReference type="RefSeq" id="XP_018495502.1"/>
    </source>
</evidence>
<feature type="compositionally biased region" description="Polar residues" evidence="11">
    <location>
        <begin position="301"/>
        <end position="315"/>
    </location>
</feature>
<comment type="catalytic activity">
    <reaction evidence="8">
        <text>L-threonyl-[protein] + ATP = O-phospho-L-threonyl-[protein] + ADP + H(+)</text>
        <dbReference type="Rhea" id="RHEA:46608"/>
        <dbReference type="Rhea" id="RHEA-COMP:11060"/>
        <dbReference type="Rhea" id="RHEA-COMP:11605"/>
        <dbReference type="ChEBI" id="CHEBI:15378"/>
        <dbReference type="ChEBI" id="CHEBI:30013"/>
        <dbReference type="ChEBI" id="CHEBI:30616"/>
        <dbReference type="ChEBI" id="CHEBI:61977"/>
        <dbReference type="ChEBI" id="CHEBI:456216"/>
        <dbReference type="EC" id="2.7.11.1"/>
    </reaction>
</comment>
<evidence type="ECO:0000256" key="7">
    <source>
        <dbReference type="ARBA" id="ARBA00022840"/>
    </source>
</evidence>
<comment type="catalytic activity">
    <reaction evidence="9">
        <text>L-seryl-[protein] + ATP = O-phospho-L-seryl-[protein] + ADP + H(+)</text>
        <dbReference type="Rhea" id="RHEA:17989"/>
        <dbReference type="Rhea" id="RHEA-COMP:9863"/>
        <dbReference type="Rhea" id="RHEA-COMP:11604"/>
        <dbReference type="ChEBI" id="CHEBI:15378"/>
        <dbReference type="ChEBI" id="CHEBI:29999"/>
        <dbReference type="ChEBI" id="CHEBI:30616"/>
        <dbReference type="ChEBI" id="CHEBI:83421"/>
        <dbReference type="ChEBI" id="CHEBI:456216"/>
        <dbReference type="EC" id="2.7.11.1"/>
    </reaction>
</comment>
<dbReference type="Pfam" id="PF13543">
    <property type="entry name" value="SAM_KSR1"/>
    <property type="match status" value="1"/>
</dbReference>
<dbReference type="PANTHER" id="PTHR44329:SF253">
    <property type="entry name" value="KINASE SUPPRESSOR OF RAS 2"/>
    <property type="match status" value="1"/>
</dbReference>
<dbReference type="RefSeq" id="XP_018495502.1">
    <property type="nucleotide sequence ID" value="XM_018639986.1"/>
</dbReference>
<keyword evidence="6" id="KW-0862">Zinc</keyword>
<dbReference type="PROSITE" id="PS50081">
    <property type="entry name" value="ZF_DAG_PE_2"/>
    <property type="match status" value="1"/>
</dbReference>
<dbReference type="InterPro" id="IPR000719">
    <property type="entry name" value="Prot_kinase_dom"/>
</dbReference>
<feature type="region of interest" description="Disordered" evidence="11">
    <location>
        <begin position="422"/>
        <end position="517"/>
    </location>
</feature>
<dbReference type="GeneID" id="100906019"/>
<dbReference type="InterPro" id="IPR011009">
    <property type="entry name" value="Kinase-like_dom_sf"/>
</dbReference>
<dbReference type="PROSITE" id="PS00479">
    <property type="entry name" value="ZF_DAG_PE_1"/>
    <property type="match status" value="1"/>
</dbReference>
<organism evidence="14 15">
    <name type="scientific">Galendromus occidentalis</name>
    <name type="common">western predatory mite</name>
    <dbReference type="NCBI Taxonomy" id="34638"/>
    <lineage>
        <taxon>Eukaryota</taxon>
        <taxon>Metazoa</taxon>
        <taxon>Ecdysozoa</taxon>
        <taxon>Arthropoda</taxon>
        <taxon>Chelicerata</taxon>
        <taxon>Arachnida</taxon>
        <taxon>Acari</taxon>
        <taxon>Parasitiformes</taxon>
        <taxon>Mesostigmata</taxon>
        <taxon>Gamasina</taxon>
        <taxon>Phytoseioidea</taxon>
        <taxon>Phytoseiidae</taxon>
        <taxon>Typhlodrominae</taxon>
        <taxon>Galendromus</taxon>
    </lineage>
</organism>
<feature type="domain" description="Phorbol-ester/DAG-type" evidence="13">
    <location>
        <begin position="328"/>
        <end position="372"/>
    </location>
</feature>
<feature type="compositionally biased region" description="Low complexity" evidence="11">
    <location>
        <begin position="262"/>
        <end position="284"/>
    </location>
</feature>
<dbReference type="GO" id="GO:0046872">
    <property type="term" value="F:metal ion binding"/>
    <property type="evidence" value="ECO:0007669"/>
    <property type="project" value="UniProtKB-KW"/>
</dbReference>
<dbReference type="PROSITE" id="PS00107">
    <property type="entry name" value="PROTEIN_KINASE_ATP"/>
    <property type="match status" value="1"/>
</dbReference>
<dbReference type="SUPFAM" id="SSF56112">
    <property type="entry name" value="Protein kinase-like (PK-like)"/>
    <property type="match status" value="1"/>
</dbReference>
<dbReference type="FunFam" id="3.30.200.20:FF:000034">
    <property type="entry name" value="Kinase suppressor of Ras 1"/>
    <property type="match status" value="1"/>
</dbReference>
<dbReference type="InterPro" id="IPR046349">
    <property type="entry name" value="C1-like_sf"/>
</dbReference>
<sequence length="841" mass="94057">MEHRKRLRELRDSDNLKYDNEYSPSGACRLLQFSIDLWYDRMVRFKTKLSSRSELVRKEVRCAQSVCVQYTARQIYHRRKVPPQGAQDDDLEAFPQLDCWFRIVGLTESSIASIREITGDSFDRLFQRTDDQIKDALCDGDAEDRAHLVVALRNLRKVVERYRTTEYPLGKFVDYDEDLSWEYLGKAEFQAAQPSTPLRQAAPKAQKKPILPRLTKTPPHQRKNTGCAENSPGGLVAKSRSDLSRSDREKNVPRFTRRRLQTEPTPSSTGSLSPSRSPSFATSPDASVDACFVDQPEKSRVSSNGQASSGSNTVPRSPRLPCMSHAIRHRFESGVKVANCQQCNKPMFFGYKCKECKFRCHRDCADKVPPSCGLPNELLDVFAQRFQQQGVYGGLTVSLGSYSPCGMPKHALAGNLRGGFSHHAGDSSSTTSSCTSSAPNSPHFSSSGGLSGSNGGKKFRFPTQEDFKRGSKSQSNSGDYTTGGSKKTKSMTDSEKTVVSGNSNSGSASTDSEKTMAHRINSQDSQVGFQRAAQSVLSSREWDIPLNEVNLEGKLGEGQFGVVYRGNWHGAVAVKMLNMESASHRRRSEIMATFKQEVAIFRKTRHENLVLFMGACVKPPNLAIVTSLCKGITLYRHLHLRGDKFNLSKIASIALQVCLGMGYLHARGILHKDLKTKNIFYENGKIVITDFGLFSVVKLCQDGRKGNYLTIPHGWLCYLAPELLKDLRPGVEHPDLSFSTRSDVYAFGTVFFELLTGTWPFRRQPPESVIYQVSKGIKPSLANFQSTVDFKEILMSCWAFQAHDRPDFARLQMHLLRLPKRKLTRCPSQPSNLARSTESVR</sequence>
<keyword evidence="4 10" id="KW-0547">Nucleotide-binding</keyword>
<dbReference type="SMART" id="SM00220">
    <property type="entry name" value="S_TKc"/>
    <property type="match status" value="1"/>
</dbReference>
<protein>
    <submittedName>
        <fullName evidence="15">Kinase suppressor of Ras 2</fullName>
    </submittedName>
</protein>
<dbReference type="Pfam" id="PF07714">
    <property type="entry name" value="PK_Tyr_Ser-Thr"/>
    <property type="match status" value="1"/>
</dbReference>
<dbReference type="InterPro" id="IPR025561">
    <property type="entry name" value="KSR_SAM-like_dom"/>
</dbReference>
<evidence type="ECO:0000256" key="5">
    <source>
        <dbReference type="ARBA" id="ARBA00022777"/>
    </source>
</evidence>
<dbReference type="GO" id="GO:0004674">
    <property type="term" value="F:protein serine/threonine kinase activity"/>
    <property type="evidence" value="ECO:0007669"/>
    <property type="project" value="UniProtKB-KW"/>
</dbReference>
<keyword evidence="5 15" id="KW-0418">Kinase</keyword>
<dbReference type="InterPro" id="IPR017441">
    <property type="entry name" value="Protein_kinase_ATP_BS"/>
</dbReference>
<dbReference type="InterPro" id="IPR001245">
    <property type="entry name" value="Ser-Thr/Tyr_kinase_cat_dom"/>
</dbReference>
<evidence type="ECO:0000259" key="12">
    <source>
        <dbReference type="PROSITE" id="PS50011"/>
    </source>
</evidence>
<evidence type="ECO:0000313" key="14">
    <source>
        <dbReference type="Proteomes" id="UP000694867"/>
    </source>
</evidence>
<dbReference type="SUPFAM" id="SSF57889">
    <property type="entry name" value="Cysteine-rich domain"/>
    <property type="match status" value="1"/>
</dbReference>
<feature type="compositionally biased region" description="Low complexity" evidence="11">
    <location>
        <begin position="427"/>
        <end position="448"/>
    </location>
</feature>
<evidence type="ECO:0000256" key="2">
    <source>
        <dbReference type="ARBA" id="ARBA00022679"/>
    </source>
</evidence>
<reference evidence="15" key="1">
    <citation type="submission" date="2025-08" db="UniProtKB">
        <authorList>
            <consortium name="RefSeq"/>
        </authorList>
    </citation>
    <scope>IDENTIFICATION</scope>
</reference>
<keyword evidence="2" id="KW-0808">Transferase</keyword>
<evidence type="ECO:0000256" key="3">
    <source>
        <dbReference type="ARBA" id="ARBA00022723"/>
    </source>
</evidence>
<feature type="compositionally biased region" description="Basic and acidic residues" evidence="11">
    <location>
        <begin position="239"/>
        <end position="252"/>
    </location>
</feature>
<feature type="binding site" evidence="10">
    <location>
        <position position="575"/>
    </location>
    <ligand>
        <name>ATP</name>
        <dbReference type="ChEBI" id="CHEBI:30616"/>
    </ligand>
</feature>
<dbReference type="PROSITE" id="PS50011">
    <property type="entry name" value="PROTEIN_KINASE_DOM"/>
    <property type="match status" value="1"/>
</dbReference>
<feature type="domain" description="Protein kinase" evidence="12">
    <location>
        <begin position="549"/>
        <end position="817"/>
    </location>
</feature>
<keyword evidence="3" id="KW-0479">Metal-binding</keyword>
<dbReference type="Proteomes" id="UP000694867">
    <property type="component" value="Unplaced"/>
</dbReference>
<evidence type="ECO:0000256" key="1">
    <source>
        <dbReference type="ARBA" id="ARBA00022527"/>
    </source>
</evidence>
<keyword evidence="7 10" id="KW-0067">ATP-binding</keyword>
<dbReference type="InterPro" id="IPR008271">
    <property type="entry name" value="Ser/Thr_kinase_AS"/>
</dbReference>
<evidence type="ECO:0000256" key="6">
    <source>
        <dbReference type="ARBA" id="ARBA00022833"/>
    </source>
</evidence>
<feature type="compositionally biased region" description="Low complexity" evidence="11">
    <location>
        <begin position="497"/>
        <end position="510"/>
    </location>
</feature>
<feature type="region of interest" description="Disordered" evidence="11">
    <location>
        <begin position="193"/>
        <end position="319"/>
    </location>
</feature>
<dbReference type="SMART" id="SM00109">
    <property type="entry name" value="C1"/>
    <property type="match status" value="1"/>
</dbReference>
<dbReference type="Gene3D" id="3.30.60.20">
    <property type="match status" value="1"/>
</dbReference>
<dbReference type="InterPro" id="IPR051681">
    <property type="entry name" value="Ser/Thr_Kinases-Pseudokinases"/>
</dbReference>
<evidence type="ECO:0000259" key="13">
    <source>
        <dbReference type="PROSITE" id="PS50081"/>
    </source>
</evidence>
<evidence type="ECO:0000256" key="9">
    <source>
        <dbReference type="ARBA" id="ARBA00048679"/>
    </source>
</evidence>
<dbReference type="Pfam" id="PF00130">
    <property type="entry name" value="C1_1"/>
    <property type="match status" value="1"/>
</dbReference>
<dbReference type="Gene3D" id="1.10.150.50">
    <property type="entry name" value="Transcription Factor, Ets-1"/>
    <property type="match status" value="1"/>
</dbReference>
<name>A0AAJ7P9Y3_9ACAR</name>
<dbReference type="CTD" id="40660"/>
<dbReference type="AlphaFoldDB" id="A0AAJ7P9Y3"/>
<dbReference type="FunFam" id="1.10.510.10:FF:000107">
    <property type="entry name" value="kinase suppressor of Ras 1"/>
    <property type="match status" value="1"/>
</dbReference>
<keyword evidence="14" id="KW-1185">Reference proteome</keyword>
<evidence type="ECO:0000256" key="4">
    <source>
        <dbReference type="ARBA" id="ARBA00022741"/>
    </source>
</evidence>
<dbReference type="Gene3D" id="3.30.200.20">
    <property type="entry name" value="Phosphorylase Kinase, domain 1"/>
    <property type="match status" value="1"/>
</dbReference>
<accession>A0AAJ7P9Y3</accession>
<gene>
    <name evidence="15" type="primary">LOC100906019</name>
</gene>
<evidence type="ECO:0000256" key="8">
    <source>
        <dbReference type="ARBA" id="ARBA00047899"/>
    </source>
</evidence>
<keyword evidence="1" id="KW-0723">Serine/threonine-protein kinase</keyword>
<dbReference type="GO" id="GO:0005524">
    <property type="term" value="F:ATP binding"/>
    <property type="evidence" value="ECO:0007669"/>
    <property type="project" value="UniProtKB-UniRule"/>
</dbReference>
<evidence type="ECO:0000256" key="11">
    <source>
        <dbReference type="SAM" id="MobiDB-lite"/>
    </source>
</evidence>